<gene>
    <name evidence="1" type="ORF">NV381_36280</name>
</gene>
<comment type="caution">
    <text evidence="1">The sequence shown here is derived from an EMBL/GenBank/DDBJ whole genome shotgun (WGS) entry which is preliminary data.</text>
</comment>
<sequence length="88" mass="10212">MQVHVKSIFTIRGKIAVGRECKLPSYNVNQDGMLLKVVLFPDENKIEVYYQSEMNEEDFEKNNDNQFSLKSLSPYHDRCALGVKLSRN</sequence>
<reference evidence="1 2" key="1">
    <citation type="submission" date="2022-08" db="EMBL/GenBank/DDBJ databases">
        <title>Paenibacillus endoradicis sp. nov., Paenibacillus radicibacter sp. nov and Paenibacillus pararadicis sp. nov., three cold-adapted plant growth-promoting bacteria isolated from root of Larix gmelinii in Great Khingan.</title>
        <authorList>
            <person name="Xue H."/>
        </authorList>
    </citation>
    <scope>NUCLEOTIDE SEQUENCE [LARGE SCALE GENOMIC DNA]</scope>
    <source>
        <strain evidence="1 2">N5-1-1-5</strain>
    </source>
</reference>
<evidence type="ECO:0000313" key="1">
    <source>
        <dbReference type="EMBL" id="MCR8636633.1"/>
    </source>
</evidence>
<proteinExistence type="predicted"/>
<protein>
    <submittedName>
        <fullName evidence="1">Uncharacterized protein</fullName>
    </submittedName>
</protein>
<dbReference type="Proteomes" id="UP001300012">
    <property type="component" value="Unassembled WGS sequence"/>
</dbReference>
<accession>A0ABT1YTX1</accession>
<dbReference type="RefSeq" id="WP_258218130.1">
    <property type="nucleotide sequence ID" value="NZ_JANQBD010000049.1"/>
</dbReference>
<evidence type="ECO:0000313" key="2">
    <source>
        <dbReference type="Proteomes" id="UP001300012"/>
    </source>
</evidence>
<keyword evidence="2" id="KW-1185">Reference proteome</keyword>
<organism evidence="1 2">
    <name type="scientific">Paenibacillus radicis</name>
    <name type="common">ex Xue et al. 2023</name>
    <dbReference type="NCBI Taxonomy" id="2972489"/>
    <lineage>
        <taxon>Bacteria</taxon>
        <taxon>Bacillati</taxon>
        <taxon>Bacillota</taxon>
        <taxon>Bacilli</taxon>
        <taxon>Bacillales</taxon>
        <taxon>Paenibacillaceae</taxon>
        <taxon>Paenibacillus</taxon>
    </lineage>
</organism>
<dbReference type="EMBL" id="JANQBD010000049">
    <property type="protein sequence ID" value="MCR8636633.1"/>
    <property type="molecule type" value="Genomic_DNA"/>
</dbReference>
<name>A0ABT1YTX1_9BACL</name>